<sequence>MAPGAVASPAASRPAVQPSGGALGVIAGAGALPRLIAEACRADGRRYVVCAFEGAAPDWIAAHPHAVQPFEKPGALFAALRRAGADRVTFAGGMARPKLRPLAFDITALRLAPAILPLLKKGDDALLGGLAAVLEREGFALVAPHDAARGLLAPAGDMAARRAAPQELADVARAAALVAMIGAEDVGQGAVVSGGLCLGLETLQGTDALIDFVGRTPEALRAGGFAPVLFKGPKPGQDWRVDLPAIGPDTLRRAGEAGFAGVAVRAGGVLVLGREATAAAADAAGLFLHGWAP</sequence>
<evidence type="ECO:0000259" key="1">
    <source>
        <dbReference type="Pfam" id="PF06230"/>
    </source>
</evidence>
<dbReference type="PANTHER" id="PTHR39962:SF1">
    <property type="entry name" value="LPXI FAMILY PROTEIN"/>
    <property type="match status" value="1"/>
</dbReference>
<evidence type="ECO:0000313" key="3">
    <source>
        <dbReference type="EMBL" id="SEA46672.1"/>
    </source>
</evidence>
<dbReference type="Gene3D" id="3.40.50.20">
    <property type="match status" value="1"/>
</dbReference>
<feature type="domain" description="LpxI N-terminal" evidence="2">
    <location>
        <begin position="23"/>
        <end position="149"/>
    </location>
</feature>
<accession>A0A1H4BFU6</accession>
<dbReference type="InterPro" id="IPR043167">
    <property type="entry name" value="LpxI_C_sf"/>
</dbReference>
<dbReference type="InterPro" id="IPR053174">
    <property type="entry name" value="LpxI"/>
</dbReference>
<dbReference type="OrthoDB" id="9789836at2"/>
<feature type="domain" description="LpxI C-terminal" evidence="1">
    <location>
        <begin position="154"/>
        <end position="288"/>
    </location>
</feature>
<gene>
    <name evidence="3" type="ORF">SAMN05444370_105172</name>
</gene>
<dbReference type="STRING" id="89524.SAMN05444370_105172"/>
<dbReference type="AlphaFoldDB" id="A0A1H4BFU6"/>
<evidence type="ECO:0000313" key="4">
    <source>
        <dbReference type="Proteomes" id="UP000198703"/>
    </source>
</evidence>
<protein>
    <recommendedName>
        <fullName evidence="5">Phosphatidate cytidylyltransferase</fullName>
    </recommendedName>
</protein>
<dbReference type="Gene3D" id="3.40.140.80">
    <property type="match status" value="1"/>
</dbReference>
<organism evidence="3 4">
    <name type="scientific">Rubrimonas cliftonensis</name>
    <dbReference type="NCBI Taxonomy" id="89524"/>
    <lineage>
        <taxon>Bacteria</taxon>
        <taxon>Pseudomonadati</taxon>
        <taxon>Pseudomonadota</taxon>
        <taxon>Alphaproteobacteria</taxon>
        <taxon>Rhodobacterales</taxon>
        <taxon>Paracoccaceae</taxon>
        <taxon>Rubrimonas</taxon>
    </lineage>
</organism>
<dbReference type="EMBL" id="FNQM01000005">
    <property type="protein sequence ID" value="SEA46672.1"/>
    <property type="molecule type" value="Genomic_DNA"/>
</dbReference>
<proteinExistence type="predicted"/>
<reference evidence="3 4" key="1">
    <citation type="submission" date="2016-10" db="EMBL/GenBank/DDBJ databases">
        <authorList>
            <person name="de Groot N.N."/>
        </authorList>
    </citation>
    <scope>NUCLEOTIDE SEQUENCE [LARGE SCALE GENOMIC DNA]</scope>
    <source>
        <strain evidence="3 4">DSM 15345</strain>
    </source>
</reference>
<evidence type="ECO:0000259" key="2">
    <source>
        <dbReference type="Pfam" id="PF17930"/>
    </source>
</evidence>
<dbReference type="InterPro" id="IPR041255">
    <property type="entry name" value="LpxI_N"/>
</dbReference>
<dbReference type="Proteomes" id="UP000198703">
    <property type="component" value="Unassembled WGS sequence"/>
</dbReference>
<dbReference type="RefSeq" id="WP_093253162.1">
    <property type="nucleotide sequence ID" value="NZ_FNQM01000005.1"/>
</dbReference>
<dbReference type="Pfam" id="PF06230">
    <property type="entry name" value="LpxI_C"/>
    <property type="match status" value="1"/>
</dbReference>
<dbReference type="InterPro" id="IPR010415">
    <property type="entry name" value="LpxI_C"/>
</dbReference>
<dbReference type="PANTHER" id="PTHR39962">
    <property type="entry name" value="BLL4848 PROTEIN"/>
    <property type="match status" value="1"/>
</dbReference>
<name>A0A1H4BFU6_9RHOB</name>
<keyword evidence="4" id="KW-1185">Reference proteome</keyword>
<evidence type="ECO:0008006" key="5">
    <source>
        <dbReference type="Google" id="ProtNLM"/>
    </source>
</evidence>
<dbReference type="Pfam" id="PF17930">
    <property type="entry name" value="LpxI_N"/>
    <property type="match status" value="1"/>
</dbReference>